<feature type="domain" description="Carboxylesterase type B" evidence="4">
    <location>
        <begin position="1"/>
        <end position="452"/>
    </location>
</feature>
<sequence length="464" mass="52156">MCAQVRPLSEKGEVMGSEDCLYVNVWTPSLDPDANLPVMVWIHGGYLLIGSGFEPGYCPNDDLAQWSQIVHVSFNYRLNAFGFMTLETLREGSATNSSGNYGFMDQIAALKWVQKNIQSFGGDPNKVTIYGQSSGGTSVWTLMVSPLAKGLFHRAIDISGSSVFKATMEEAEKDNLPFLKRSGCQDARCLRNLSISKILQSIPWSEYPNWAADDLCDLPQKGKFIGPMTVVDGHVVLAPPLDVWKQKIPGYSDVPYLVGTTLQEAEFAPFYSNISKWSEEDYRWFVTSLLGTFGGNLSSEALALYPTSEFCSQPERCVEKTYMTMVSDLRAACPSNVRAHRAAETLRSPVYRYQVDYTPSRPAQIGSFFTYDSWFAFHMVDTLGFFGTLDTILGAISEDDRTFQRLIRKYFIHFAKEGSMPPEWPEYPDGTAVLSTSLCAVKDYRSRQCALWEENDMFQYAWIN</sequence>
<evidence type="ECO:0000256" key="1">
    <source>
        <dbReference type="ARBA" id="ARBA00005964"/>
    </source>
</evidence>
<dbReference type="SUPFAM" id="SSF53474">
    <property type="entry name" value="alpha/beta-Hydrolases"/>
    <property type="match status" value="1"/>
</dbReference>
<evidence type="ECO:0000256" key="2">
    <source>
        <dbReference type="ARBA" id="ARBA00022801"/>
    </source>
</evidence>
<proteinExistence type="inferred from homology"/>
<dbReference type="InterPro" id="IPR002018">
    <property type="entry name" value="CarbesteraseB"/>
</dbReference>
<evidence type="ECO:0000256" key="3">
    <source>
        <dbReference type="RuleBase" id="RU361235"/>
    </source>
</evidence>
<dbReference type="InterPro" id="IPR019826">
    <property type="entry name" value="Carboxylesterase_B_AS"/>
</dbReference>
<dbReference type="Pfam" id="PF00135">
    <property type="entry name" value="COesterase"/>
    <property type="match status" value="1"/>
</dbReference>
<evidence type="ECO:0000259" key="4">
    <source>
        <dbReference type="Pfam" id="PF00135"/>
    </source>
</evidence>
<accession>A0ABN9KNQ4</accession>
<organism evidence="5 6">
    <name type="scientific">Ranitomeya imitator</name>
    <name type="common">mimic poison frog</name>
    <dbReference type="NCBI Taxonomy" id="111125"/>
    <lineage>
        <taxon>Eukaryota</taxon>
        <taxon>Metazoa</taxon>
        <taxon>Chordata</taxon>
        <taxon>Craniata</taxon>
        <taxon>Vertebrata</taxon>
        <taxon>Euteleostomi</taxon>
        <taxon>Amphibia</taxon>
        <taxon>Batrachia</taxon>
        <taxon>Anura</taxon>
        <taxon>Neobatrachia</taxon>
        <taxon>Hyloidea</taxon>
        <taxon>Dendrobatidae</taxon>
        <taxon>Dendrobatinae</taxon>
        <taxon>Ranitomeya</taxon>
    </lineage>
</organism>
<dbReference type="InterPro" id="IPR019819">
    <property type="entry name" value="Carboxylesterase_B_CS"/>
</dbReference>
<dbReference type="Gene3D" id="3.40.50.1820">
    <property type="entry name" value="alpha/beta hydrolase"/>
    <property type="match status" value="1"/>
</dbReference>
<comment type="similarity">
    <text evidence="1 3">Belongs to the type-B carboxylesterase/lipase family.</text>
</comment>
<dbReference type="InterPro" id="IPR050309">
    <property type="entry name" value="Type-B_Carboxylest/Lipase"/>
</dbReference>
<dbReference type="PROSITE" id="PS00122">
    <property type="entry name" value="CARBOXYLESTERASE_B_1"/>
    <property type="match status" value="1"/>
</dbReference>
<dbReference type="Proteomes" id="UP001176940">
    <property type="component" value="Unassembled WGS sequence"/>
</dbReference>
<reference evidence="5" key="1">
    <citation type="submission" date="2023-07" db="EMBL/GenBank/DDBJ databases">
        <authorList>
            <person name="Stuckert A."/>
        </authorList>
    </citation>
    <scope>NUCLEOTIDE SEQUENCE</scope>
</reference>
<keyword evidence="6" id="KW-1185">Reference proteome</keyword>
<keyword evidence="2 3" id="KW-0378">Hydrolase</keyword>
<evidence type="ECO:0000313" key="6">
    <source>
        <dbReference type="Proteomes" id="UP001176940"/>
    </source>
</evidence>
<dbReference type="EMBL" id="CAUEEQ010000447">
    <property type="protein sequence ID" value="CAJ0916912.1"/>
    <property type="molecule type" value="Genomic_DNA"/>
</dbReference>
<gene>
    <name evidence="5" type="ORF">RIMI_LOCUS386126</name>
</gene>
<dbReference type="InterPro" id="IPR029058">
    <property type="entry name" value="AB_hydrolase_fold"/>
</dbReference>
<evidence type="ECO:0000313" key="5">
    <source>
        <dbReference type="EMBL" id="CAJ0916912.1"/>
    </source>
</evidence>
<name>A0ABN9KNQ4_9NEOB</name>
<dbReference type="EC" id="3.1.1.-" evidence="3"/>
<dbReference type="PROSITE" id="PS00941">
    <property type="entry name" value="CARBOXYLESTERASE_B_2"/>
    <property type="match status" value="1"/>
</dbReference>
<dbReference type="PANTHER" id="PTHR11559">
    <property type="entry name" value="CARBOXYLESTERASE"/>
    <property type="match status" value="1"/>
</dbReference>
<protein>
    <recommendedName>
        <fullName evidence="3">Carboxylic ester hydrolase</fullName>
        <ecNumber evidence="3">3.1.1.-</ecNumber>
    </recommendedName>
</protein>
<comment type="caution">
    <text evidence="5">The sequence shown here is derived from an EMBL/GenBank/DDBJ whole genome shotgun (WGS) entry which is preliminary data.</text>
</comment>